<keyword evidence="1" id="KW-0175">Coiled coil</keyword>
<evidence type="ECO:0000256" key="1">
    <source>
        <dbReference type="SAM" id="Coils"/>
    </source>
</evidence>
<dbReference type="AlphaFoldDB" id="A0ABD5Z6T2"/>
<evidence type="ECO:0000256" key="2">
    <source>
        <dbReference type="SAM" id="MobiDB-lite"/>
    </source>
</evidence>
<evidence type="ECO:0000313" key="4">
    <source>
        <dbReference type="EMBL" id="MFC7200753.1"/>
    </source>
</evidence>
<comment type="caution">
    <text evidence="4">The sequence shown here is derived from an EMBL/GenBank/DDBJ whole genome shotgun (WGS) entry which is preliminary data.</text>
</comment>
<dbReference type="Pfam" id="PF23921">
    <property type="entry name" value="DUF7260"/>
    <property type="match status" value="1"/>
</dbReference>
<name>A0ABD5Z6T2_9EURY</name>
<accession>A0ABD5Z6T2</accession>
<gene>
    <name evidence="4" type="ORF">ACFQJ9_15265</name>
</gene>
<feature type="compositionally biased region" description="Polar residues" evidence="2">
    <location>
        <begin position="1"/>
        <end position="19"/>
    </location>
</feature>
<reference evidence="4 5" key="1">
    <citation type="journal article" date="2019" name="Int. J. Syst. Evol. Microbiol.">
        <title>The Global Catalogue of Microorganisms (GCM) 10K type strain sequencing project: providing services to taxonomists for standard genome sequencing and annotation.</title>
        <authorList>
            <consortium name="The Broad Institute Genomics Platform"/>
            <consortium name="The Broad Institute Genome Sequencing Center for Infectious Disease"/>
            <person name="Wu L."/>
            <person name="Ma J."/>
        </authorList>
    </citation>
    <scope>NUCLEOTIDE SEQUENCE [LARGE SCALE GENOMIC DNA]</scope>
    <source>
        <strain evidence="4 5">XZGYJ-43</strain>
    </source>
</reference>
<feature type="domain" description="DUF7260" evidence="3">
    <location>
        <begin position="19"/>
        <end position="259"/>
    </location>
</feature>
<protein>
    <recommendedName>
        <fullName evidence="3">DUF7260 domain-containing protein</fullName>
    </recommendedName>
</protein>
<feature type="coiled-coil region" evidence="1">
    <location>
        <begin position="149"/>
        <end position="213"/>
    </location>
</feature>
<organism evidence="4 5">
    <name type="scientific">Halospeciosus flavus</name>
    <dbReference type="NCBI Taxonomy" id="3032283"/>
    <lineage>
        <taxon>Archaea</taxon>
        <taxon>Methanobacteriati</taxon>
        <taxon>Methanobacteriota</taxon>
        <taxon>Stenosarchaea group</taxon>
        <taxon>Halobacteria</taxon>
        <taxon>Halobacteriales</taxon>
        <taxon>Halobacteriaceae</taxon>
        <taxon>Halospeciosus</taxon>
    </lineage>
</organism>
<dbReference type="InterPro" id="IPR055684">
    <property type="entry name" value="DUF7260"/>
</dbReference>
<dbReference type="Proteomes" id="UP001596447">
    <property type="component" value="Unassembled WGS sequence"/>
</dbReference>
<evidence type="ECO:0000259" key="3">
    <source>
        <dbReference type="Pfam" id="PF23921"/>
    </source>
</evidence>
<keyword evidence="5" id="KW-1185">Reference proteome</keyword>
<feature type="region of interest" description="Disordered" evidence="2">
    <location>
        <begin position="1"/>
        <end position="22"/>
    </location>
</feature>
<dbReference type="RefSeq" id="WP_279527518.1">
    <property type="nucleotide sequence ID" value="NZ_CP122312.1"/>
</dbReference>
<evidence type="ECO:0000313" key="5">
    <source>
        <dbReference type="Proteomes" id="UP001596447"/>
    </source>
</evidence>
<sequence length="270" mass="30721">MVSSARQDTPSHSTTTQCFSDARETLDREREILDDEIAAFDAFRRRVRSLESISSDASRTDGQVDVNQSTIVPTIGYDAKRSVSPIQEVYLDTVMAVAHYDEEYGEGWFESVATEFNPELASALRDTSGVPEYLKQQFLTAARRARDSRKRVRDRLDREESILDEAATEIAAIRTELIAIESRPFPDCSPAEVERLRDDLDALRARCHEVAKRRQNGDWHQRSPSSSTVPSFNEYLYTETTSSHPVLREIAQVSDEIETVSNQIARWEEI</sequence>
<proteinExistence type="predicted"/>
<dbReference type="EMBL" id="JBHTAR010000011">
    <property type="protein sequence ID" value="MFC7200753.1"/>
    <property type="molecule type" value="Genomic_DNA"/>
</dbReference>